<keyword evidence="1" id="KW-0472">Membrane</keyword>
<evidence type="ECO:0000256" key="1">
    <source>
        <dbReference type="SAM" id="Phobius"/>
    </source>
</evidence>
<sequence>MKRIILVGIIAGAFLLIGISVNMFIEGEDGRGLVMSTVTKAANTLGIGSQGASQVLKPTTDFVDYEEVVVKYNVTELVCVDNTPTENGTARCKTFGKTLVEKTRVERVKNGNVVIRGVLIPKGEDEWGVYVGDGRVDFVKVNGGLDKNNPESFSGCQVEGGMNCRTLIFKNTKDYDEYMLNSEKFSIETSKKVVRRLK</sequence>
<keyword evidence="1" id="KW-1133">Transmembrane helix</keyword>
<comment type="caution">
    <text evidence="2">The sequence shown here is derived from an EMBL/GenBank/DDBJ whole genome shotgun (WGS) entry which is preliminary data.</text>
</comment>
<dbReference type="EMBL" id="LAZR01000534">
    <property type="protein sequence ID" value="KKN65102.1"/>
    <property type="molecule type" value="Genomic_DNA"/>
</dbReference>
<evidence type="ECO:0000313" key="2">
    <source>
        <dbReference type="EMBL" id="KKN65102.1"/>
    </source>
</evidence>
<name>A0A0F9SRH5_9ZZZZ</name>
<reference evidence="2" key="1">
    <citation type="journal article" date="2015" name="Nature">
        <title>Complex archaea that bridge the gap between prokaryotes and eukaryotes.</title>
        <authorList>
            <person name="Spang A."/>
            <person name="Saw J.H."/>
            <person name="Jorgensen S.L."/>
            <person name="Zaremba-Niedzwiedzka K."/>
            <person name="Martijn J."/>
            <person name="Lind A.E."/>
            <person name="van Eijk R."/>
            <person name="Schleper C."/>
            <person name="Guy L."/>
            <person name="Ettema T.J."/>
        </authorList>
    </citation>
    <scope>NUCLEOTIDE SEQUENCE</scope>
</reference>
<protein>
    <submittedName>
        <fullName evidence="2">Uncharacterized protein</fullName>
    </submittedName>
</protein>
<feature type="transmembrane region" description="Helical" evidence="1">
    <location>
        <begin position="6"/>
        <end position="25"/>
    </location>
</feature>
<keyword evidence="1" id="KW-0812">Transmembrane</keyword>
<gene>
    <name evidence="2" type="ORF">LCGC14_0484900</name>
</gene>
<accession>A0A0F9SRH5</accession>
<dbReference type="AlphaFoldDB" id="A0A0F9SRH5"/>
<proteinExistence type="predicted"/>
<organism evidence="2">
    <name type="scientific">marine sediment metagenome</name>
    <dbReference type="NCBI Taxonomy" id="412755"/>
    <lineage>
        <taxon>unclassified sequences</taxon>
        <taxon>metagenomes</taxon>
        <taxon>ecological metagenomes</taxon>
    </lineage>
</organism>